<keyword evidence="1" id="KW-0696">RNA-directed RNA polymerase</keyword>
<dbReference type="Pfam" id="PF00978">
    <property type="entry name" value="RdRP_2"/>
    <property type="match status" value="2"/>
</dbReference>
<sequence length="510" mass="58629">VFGVIRSQAVQDRKPTVQENIYSCEARNFVALTLDRHLDPDLFRDHAVKKFFDKCVNSEVLRGLNEQPIVTNHLHFQEWLRKRDGSALAKLDSEVGYITTWRDYMCLFKLMVKKEAKVKLDASSLTKHNPAQNIIYHIKFINAVFSSIFAQLSERLRVVLKRNIILYTSMSVDKFADRLYDVLGGTNVYNTVEMDFSKFDKSQDVYIKACEMEIYRRLGMSEDMLDLWCAAETFCKARSLDKDVSFTLGAQRRSGTANTFLGNSIVTLLLLSQYYDIEDMSCLAVAGDDSIMFAAADAVFANCDIGPKFGGGTHDILFSKGKPIPDFSHELMVDLGMETKLYRDLPAYFCSKFIIFCNERIYVIPDPYKLMVKLGKPYNDWDDSVLNERFISFKDHTKHLDNESVVAALTEAVNIRYNLVGYHTYAAISALHCVSANKKRFFELYPFKHGFLTRSVRKVSRLLSKFAYYIKLKGFVIIDKRDQGDTYAFDYAFRETYEARNNPDVFGKPI</sequence>
<dbReference type="InterPro" id="IPR007094">
    <property type="entry name" value="RNA-dir_pol_PSvirus"/>
</dbReference>
<evidence type="ECO:0000256" key="2">
    <source>
        <dbReference type="ARBA" id="ARBA00022679"/>
    </source>
</evidence>
<keyword evidence="4" id="KW-0693">Viral RNA replication</keyword>
<feature type="domain" description="RdRp catalytic" evidence="5">
    <location>
        <begin position="189"/>
        <end position="302"/>
    </location>
</feature>
<protein>
    <submittedName>
        <fullName evidence="6">Putative 58 kDa protein</fullName>
    </submittedName>
</protein>
<dbReference type="RefSeq" id="YP_009407919.1">
    <property type="nucleotide sequence ID" value="NC_035453.1"/>
</dbReference>
<reference evidence="6" key="1">
    <citation type="submission" date="2016-09" db="EMBL/GenBank/DDBJ databases">
        <title>Characterization of Actinidia virus 1, a new virus within the family Closteroviridae and a possible new genus.</title>
        <authorList>
            <person name="Biccheri R."/>
            <person name="Blouin A.G."/>
            <person name="Khalifa M.E."/>
            <person name="Pearson M.N."/>
            <person name="Poggi Pollini C."/>
            <person name="Cohen D."/>
            <person name="Ratti C."/>
        </authorList>
    </citation>
    <scope>NUCLEOTIDE SEQUENCE [LARGE SCALE GENOMIC DNA]</scope>
    <source>
        <strain evidence="6">K75</strain>
    </source>
</reference>
<dbReference type="InterPro" id="IPR043502">
    <property type="entry name" value="DNA/RNA_pol_sf"/>
</dbReference>
<dbReference type="GeneID" id="33867850"/>
<keyword evidence="7" id="KW-1185">Reference proteome</keyword>
<keyword evidence="3" id="KW-0548">Nucleotidyltransferase</keyword>
<dbReference type="GO" id="GO:0006351">
    <property type="term" value="P:DNA-templated transcription"/>
    <property type="evidence" value="ECO:0007669"/>
    <property type="project" value="InterPro"/>
</dbReference>
<dbReference type="InterPro" id="IPR001788">
    <property type="entry name" value="RNA-dep_RNA_pol_alsuvir"/>
</dbReference>
<evidence type="ECO:0000256" key="4">
    <source>
        <dbReference type="ARBA" id="ARBA00022953"/>
    </source>
</evidence>
<dbReference type="SUPFAM" id="SSF56672">
    <property type="entry name" value="DNA/RNA polymerases"/>
    <property type="match status" value="1"/>
</dbReference>
<evidence type="ECO:0000313" key="7">
    <source>
        <dbReference type="Proteomes" id="UP000217341"/>
    </source>
</evidence>
<name>A0A223A3Q7_9CLOS</name>
<proteinExistence type="predicted"/>
<dbReference type="GO" id="GO:0003968">
    <property type="term" value="F:RNA-directed RNA polymerase activity"/>
    <property type="evidence" value="ECO:0007669"/>
    <property type="project" value="UniProtKB-KW"/>
</dbReference>
<dbReference type="GO" id="GO:0039694">
    <property type="term" value="P:viral RNA genome replication"/>
    <property type="evidence" value="ECO:0007669"/>
    <property type="project" value="InterPro"/>
</dbReference>
<keyword evidence="2" id="KW-0808">Transferase</keyword>
<dbReference type="KEGG" id="vg:33867850"/>
<dbReference type="OrthoDB" id="2873at10239"/>
<organism evidence="6">
    <name type="scientific">Olivavirus actinidiae</name>
    <dbReference type="NCBI Taxonomy" id="2024724"/>
    <lineage>
        <taxon>Viruses</taxon>
        <taxon>Riboviria</taxon>
        <taxon>Orthornavirae</taxon>
        <taxon>Kitrinoviricota</taxon>
        <taxon>Alsuviricetes</taxon>
        <taxon>Martellivirales</taxon>
        <taxon>Closteroviridae</taxon>
        <taxon>Olivavirus</taxon>
    </lineage>
</organism>
<dbReference type="GO" id="GO:0003723">
    <property type="term" value="F:RNA binding"/>
    <property type="evidence" value="ECO:0007669"/>
    <property type="project" value="InterPro"/>
</dbReference>
<evidence type="ECO:0000256" key="1">
    <source>
        <dbReference type="ARBA" id="ARBA00022484"/>
    </source>
</evidence>
<evidence type="ECO:0000313" key="6">
    <source>
        <dbReference type="EMBL" id="ASR91588.1"/>
    </source>
</evidence>
<evidence type="ECO:0000256" key="3">
    <source>
        <dbReference type="ARBA" id="ARBA00022695"/>
    </source>
</evidence>
<feature type="non-terminal residue" evidence="6">
    <location>
        <position position="1"/>
    </location>
</feature>
<dbReference type="Proteomes" id="UP000217341">
    <property type="component" value="Segment"/>
</dbReference>
<accession>A0A223A3Q7</accession>
<evidence type="ECO:0000259" key="5">
    <source>
        <dbReference type="PROSITE" id="PS50507"/>
    </source>
</evidence>
<dbReference type="PROSITE" id="PS50507">
    <property type="entry name" value="RDRP_SSRNA_POS"/>
    <property type="match status" value="1"/>
</dbReference>
<dbReference type="EMBL" id="KX857665">
    <property type="protein sequence ID" value="ASR91588.1"/>
    <property type="molecule type" value="Genomic_RNA"/>
</dbReference>